<dbReference type="PROSITE" id="PS51257">
    <property type="entry name" value="PROKAR_LIPOPROTEIN"/>
    <property type="match status" value="1"/>
</dbReference>
<evidence type="ECO:0000313" key="2">
    <source>
        <dbReference type="EMBL" id="GAA2231420.1"/>
    </source>
</evidence>
<keyword evidence="3" id="KW-1185">Reference proteome</keyword>
<accession>A0ABN3DHU5</accession>
<feature type="chain" id="PRO_5046333375" description="Secreted protein" evidence="1">
    <location>
        <begin position="29"/>
        <end position="139"/>
    </location>
</feature>
<sequence length="139" mass="14316">MKRSTRVKALAALPAVAACLAVAPTAAAASAGTAAPTCVTDSATKTFGRGEISICIENGRARVTGWVEDLKPGGWVDGECVAWYMTWQTAAGDDWSFAPVACGHAGGAYVTFDYDPSDWSQGPQGITGVKNVSLGLFDA</sequence>
<proteinExistence type="predicted"/>
<dbReference type="Proteomes" id="UP001501474">
    <property type="component" value="Unassembled WGS sequence"/>
</dbReference>
<evidence type="ECO:0008006" key="4">
    <source>
        <dbReference type="Google" id="ProtNLM"/>
    </source>
</evidence>
<gene>
    <name evidence="2" type="ORF">GCM10010104_26590</name>
</gene>
<keyword evidence="1" id="KW-0732">Signal</keyword>
<protein>
    <recommendedName>
        <fullName evidence="4">Secreted protein</fullName>
    </recommendedName>
</protein>
<comment type="caution">
    <text evidence="2">The sequence shown here is derived from an EMBL/GenBank/DDBJ whole genome shotgun (WGS) entry which is preliminary data.</text>
</comment>
<organism evidence="2 3">
    <name type="scientific">Streptomyces indiaensis</name>
    <dbReference type="NCBI Taxonomy" id="284033"/>
    <lineage>
        <taxon>Bacteria</taxon>
        <taxon>Bacillati</taxon>
        <taxon>Actinomycetota</taxon>
        <taxon>Actinomycetes</taxon>
        <taxon>Kitasatosporales</taxon>
        <taxon>Streptomycetaceae</taxon>
        <taxon>Streptomyces</taxon>
    </lineage>
</organism>
<evidence type="ECO:0000313" key="3">
    <source>
        <dbReference type="Proteomes" id="UP001501474"/>
    </source>
</evidence>
<dbReference type="RefSeq" id="WP_234750119.1">
    <property type="nucleotide sequence ID" value="NZ_BAAART010000055.1"/>
</dbReference>
<name>A0ABN3DHU5_9ACTN</name>
<feature type="signal peptide" evidence="1">
    <location>
        <begin position="1"/>
        <end position="28"/>
    </location>
</feature>
<dbReference type="EMBL" id="BAAART010000055">
    <property type="protein sequence ID" value="GAA2231420.1"/>
    <property type="molecule type" value="Genomic_DNA"/>
</dbReference>
<reference evidence="2 3" key="1">
    <citation type="journal article" date="2019" name="Int. J. Syst. Evol. Microbiol.">
        <title>The Global Catalogue of Microorganisms (GCM) 10K type strain sequencing project: providing services to taxonomists for standard genome sequencing and annotation.</title>
        <authorList>
            <consortium name="The Broad Institute Genomics Platform"/>
            <consortium name="The Broad Institute Genome Sequencing Center for Infectious Disease"/>
            <person name="Wu L."/>
            <person name="Ma J."/>
        </authorList>
    </citation>
    <scope>NUCLEOTIDE SEQUENCE [LARGE SCALE GENOMIC DNA]</scope>
    <source>
        <strain evidence="2 3">JCM 3053</strain>
    </source>
</reference>
<evidence type="ECO:0000256" key="1">
    <source>
        <dbReference type="SAM" id="SignalP"/>
    </source>
</evidence>